<dbReference type="EMBL" id="JAUCEY010000008">
    <property type="protein sequence ID" value="MDM5451481.1"/>
    <property type="molecule type" value="Genomic_DNA"/>
</dbReference>
<protein>
    <submittedName>
        <fullName evidence="1">Uncharacterized protein</fullName>
    </submittedName>
</protein>
<dbReference type="Proteomes" id="UP001234602">
    <property type="component" value="Unassembled WGS sequence"/>
</dbReference>
<organism evidence="1 2">
    <name type="scientific">Peribacillus simplex</name>
    <dbReference type="NCBI Taxonomy" id="1478"/>
    <lineage>
        <taxon>Bacteria</taxon>
        <taxon>Bacillati</taxon>
        <taxon>Bacillota</taxon>
        <taxon>Bacilli</taxon>
        <taxon>Bacillales</taxon>
        <taxon>Bacillaceae</taxon>
        <taxon>Peribacillus</taxon>
    </lineage>
</organism>
<accession>A0AAW7IIH9</accession>
<gene>
    <name evidence="1" type="ORF">QUF89_04460</name>
</gene>
<evidence type="ECO:0000313" key="1">
    <source>
        <dbReference type="EMBL" id="MDM5451481.1"/>
    </source>
</evidence>
<proteinExistence type="predicted"/>
<sequence>MNSAKVTMKVQSLPVHFERLSNLKVIASLRGACYSLGVIPAGFKPI</sequence>
<name>A0AAW7IIH9_9BACI</name>
<reference evidence="1" key="1">
    <citation type="submission" date="2023-06" db="EMBL/GenBank/DDBJ databases">
        <title>Comparative genomics of Bacillaceae isolates and their secondary metabolite potential.</title>
        <authorList>
            <person name="Song L."/>
            <person name="Nielsen L.J."/>
            <person name="Mohite O."/>
            <person name="Xu X."/>
            <person name="Weber T."/>
            <person name="Kovacs A.T."/>
        </authorList>
    </citation>
    <scope>NUCLEOTIDE SEQUENCE</scope>
    <source>
        <strain evidence="1">D8_B_37</strain>
    </source>
</reference>
<comment type="caution">
    <text evidence="1">The sequence shown here is derived from an EMBL/GenBank/DDBJ whole genome shotgun (WGS) entry which is preliminary data.</text>
</comment>
<dbReference type="AlphaFoldDB" id="A0AAW7IIH9"/>
<evidence type="ECO:0000313" key="2">
    <source>
        <dbReference type="Proteomes" id="UP001234602"/>
    </source>
</evidence>